<dbReference type="STRING" id="4781.A0A0P1AZE0"/>
<name>A0A0P1AZE0_PLAHL</name>
<dbReference type="Pfam" id="PF24626">
    <property type="entry name" value="SH3_Tf2-1"/>
    <property type="match status" value="1"/>
</dbReference>
<dbReference type="AlphaFoldDB" id="A0A0P1AZE0"/>
<evidence type="ECO:0000313" key="3">
    <source>
        <dbReference type="Proteomes" id="UP000054928"/>
    </source>
</evidence>
<reference evidence="3" key="1">
    <citation type="submission" date="2014-09" db="EMBL/GenBank/DDBJ databases">
        <authorList>
            <person name="Sharma Rahul"/>
            <person name="Thines Marco"/>
        </authorList>
    </citation>
    <scope>NUCLEOTIDE SEQUENCE [LARGE SCALE GENOMIC DNA]</scope>
</reference>
<dbReference type="OrthoDB" id="1936407at2759"/>
<sequence length="118" mass="13955">MGISESANELAIRFKTRRQDVIQLAQRSLQAAQEQQKRYYDRKRRDESLDIGEWGLLNSKNITIHHAVREQDNSCKKLVDRYIGPFKILKRLSDLVYRLELPESMQFMNGVFNVEQLE</sequence>
<dbReference type="InterPro" id="IPR056924">
    <property type="entry name" value="SH3_Tf2-1"/>
</dbReference>
<organism evidence="2 3">
    <name type="scientific">Plasmopara halstedii</name>
    <name type="common">Downy mildew of sunflower</name>
    <dbReference type="NCBI Taxonomy" id="4781"/>
    <lineage>
        <taxon>Eukaryota</taxon>
        <taxon>Sar</taxon>
        <taxon>Stramenopiles</taxon>
        <taxon>Oomycota</taxon>
        <taxon>Peronosporomycetes</taxon>
        <taxon>Peronosporales</taxon>
        <taxon>Peronosporaceae</taxon>
        <taxon>Plasmopara</taxon>
    </lineage>
</organism>
<protein>
    <submittedName>
        <fullName evidence="2">Ac099402_4 22 kDa kafirin cluster ty3-gypsy type</fullName>
    </submittedName>
</protein>
<feature type="domain" description="Tf2-1-like SH3-like" evidence="1">
    <location>
        <begin position="73"/>
        <end position="118"/>
    </location>
</feature>
<keyword evidence="3" id="KW-1185">Reference proteome</keyword>
<evidence type="ECO:0000313" key="2">
    <source>
        <dbReference type="EMBL" id="CEG47237.1"/>
    </source>
</evidence>
<proteinExistence type="predicted"/>
<dbReference type="GeneID" id="36398939"/>
<dbReference type="Proteomes" id="UP000054928">
    <property type="component" value="Unassembled WGS sequence"/>
</dbReference>
<dbReference type="RefSeq" id="XP_024583606.1">
    <property type="nucleotide sequence ID" value="XM_024718182.1"/>
</dbReference>
<evidence type="ECO:0000259" key="1">
    <source>
        <dbReference type="Pfam" id="PF24626"/>
    </source>
</evidence>
<dbReference type="EMBL" id="CCYD01002371">
    <property type="protein sequence ID" value="CEG47237.1"/>
    <property type="molecule type" value="Genomic_DNA"/>
</dbReference>
<accession>A0A0P1AZE0</accession>